<dbReference type="GO" id="GO:0005975">
    <property type="term" value="P:carbohydrate metabolic process"/>
    <property type="evidence" value="ECO:0007669"/>
    <property type="project" value="InterPro"/>
</dbReference>
<dbReference type="AlphaFoldDB" id="A0A380U6A3"/>
<evidence type="ECO:0000313" key="4">
    <source>
        <dbReference type="EMBL" id="SUT96200.1"/>
    </source>
</evidence>
<feature type="chain" id="PRO_5016987356" evidence="2">
    <location>
        <begin position="24"/>
        <end position="590"/>
    </location>
</feature>
<reference evidence="4 5" key="1">
    <citation type="submission" date="2018-06" db="EMBL/GenBank/DDBJ databases">
        <authorList>
            <consortium name="Pathogen Informatics"/>
            <person name="Doyle S."/>
        </authorList>
    </citation>
    <scope>NUCLEOTIDE SEQUENCE [LARGE SCALE GENOMIC DNA]</scope>
    <source>
        <strain evidence="4 5">NCTC4191</strain>
    </source>
</reference>
<accession>A0A380U6A3</accession>
<keyword evidence="4" id="KW-0449">Lipoprotein</keyword>
<gene>
    <name evidence="4" type="primary">pgaB</name>
    <name evidence="4" type="ORF">NCTC4191_02135</name>
</gene>
<dbReference type="Proteomes" id="UP000254253">
    <property type="component" value="Unassembled WGS sequence"/>
</dbReference>
<dbReference type="InterPro" id="IPR032772">
    <property type="entry name" value="PGA_deacetylase_PgaB_C"/>
</dbReference>
<dbReference type="InterPro" id="IPR011330">
    <property type="entry name" value="Glyco_hydro/deAcase_b/a-brl"/>
</dbReference>
<evidence type="ECO:0000256" key="1">
    <source>
        <dbReference type="ARBA" id="ARBA00022729"/>
    </source>
</evidence>
<feature type="signal peptide" evidence="2">
    <location>
        <begin position="1"/>
        <end position="23"/>
    </location>
</feature>
<evidence type="ECO:0000259" key="3">
    <source>
        <dbReference type="PROSITE" id="PS51677"/>
    </source>
</evidence>
<dbReference type="Pfam" id="PF14883">
    <property type="entry name" value="GHL13"/>
    <property type="match status" value="2"/>
</dbReference>
<evidence type="ECO:0000256" key="2">
    <source>
        <dbReference type="SAM" id="SignalP"/>
    </source>
</evidence>
<feature type="domain" description="NodB homology" evidence="3">
    <location>
        <begin position="90"/>
        <end position="336"/>
    </location>
</feature>
<dbReference type="PROSITE" id="PS51677">
    <property type="entry name" value="NODB"/>
    <property type="match status" value="1"/>
</dbReference>
<keyword evidence="5" id="KW-1185">Reference proteome</keyword>
<dbReference type="PANTHER" id="PTHR34216">
    <property type="match status" value="1"/>
</dbReference>
<dbReference type="EC" id="3.5.1.-" evidence="4"/>
<keyword evidence="4" id="KW-0378">Hydrolase</keyword>
<organism evidence="4 5">
    <name type="scientific">Actinobacillus lignieresii</name>
    <dbReference type="NCBI Taxonomy" id="720"/>
    <lineage>
        <taxon>Bacteria</taxon>
        <taxon>Pseudomonadati</taxon>
        <taxon>Pseudomonadota</taxon>
        <taxon>Gammaproteobacteria</taxon>
        <taxon>Pasteurellales</taxon>
        <taxon>Pasteurellaceae</taxon>
        <taxon>Actinobacillus</taxon>
    </lineage>
</organism>
<dbReference type="CDD" id="cd10964">
    <property type="entry name" value="CE4_PgaB_5s"/>
    <property type="match status" value="1"/>
</dbReference>
<dbReference type="Gene3D" id="3.20.20.370">
    <property type="entry name" value="Glycoside hydrolase/deacetylase"/>
    <property type="match status" value="1"/>
</dbReference>
<name>A0A380U6A3_ACTLI</name>
<evidence type="ECO:0000313" key="5">
    <source>
        <dbReference type="Proteomes" id="UP000254253"/>
    </source>
</evidence>
<dbReference type="InterPro" id="IPR023854">
    <property type="entry name" value="PGA_deacetylase_PgaB"/>
</dbReference>
<protein>
    <submittedName>
        <fullName evidence="4">Biofilm PGA synthesis lipoprotein PgaB</fullName>
        <ecNumber evidence="4">3.5.1.-</ecNumber>
    </submittedName>
</protein>
<dbReference type="EMBL" id="UFRN01000002">
    <property type="protein sequence ID" value="SUT96200.1"/>
    <property type="molecule type" value="Genomic_DNA"/>
</dbReference>
<sequence length="590" mass="68006">MIFKKFSRIIIACLSFLSINVLANNTYSVLAYHSVVDESVPKDKRLYVSQTISSDQLIAHFNWFKSQGYNIVSWQQIVDAEKGKNKLPNKAVLLSFDDGYETMYSVIYPLLKAYNYPAVFAPVSSWISTPMGQKIQYGNEKLDREKFFATWQQIDEMQNSGLVEIASHTHDLHHGIKANPGGSQLAAMIAPEYKNGKYETEEQYKSRILNDMKISSGLIKKHTGKAPQIMVWPYGAFTETTIKLAKEAGMLYHFTLKEKVNRVGDAHVGRFLVDAESNFSVMARYLNRVADTDNESFVQRKLHINLDFVYSPDPIKFKANYDALISNVAKYGVTAVYLKAYSDSNKDGIIDAVYFPNKYLPVRADIFSQVAWQLRTRAGVKVYTWMPASLESLPENLRQVNVMQSLYRDLSLYSKTDGLFFDSKIGKHKWIDNSKETMALTKLWTEAAEPYFFFNRYTQRISRNIHPLDTNFTQNLVEFSKNYDGILIEVRPYSLGGVTTKREAKNWLLDIVQRVKDSNVEKKQILFDFSVVNPKTSENLSSEELISWIKLLEKHQIISLGYYPNRYLFDEKMLQKMKPYVSSNRDITRK</sequence>
<dbReference type="PANTHER" id="PTHR34216:SF7">
    <property type="entry name" value="POLY-BETA-1,6-N-ACETYL-D-GLUCOSAMINE N-DEACETYLASE"/>
    <property type="match status" value="1"/>
</dbReference>
<dbReference type="Gene3D" id="3.20.20.80">
    <property type="entry name" value="Glycosidases"/>
    <property type="match status" value="2"/>
</dbReference>
<dbReference type="NCBIfam" id="TIGR03938">
    <property type="entry name" value="deacetyl_PgaB"/>
    <property type="match status" value="1"/>
</dbReference>
<dbReference type="GO" id="GO:0043708">
    <property type="term" value="P:cell adhesion involved in biofilm formation"/>
    <property type="evidence" value="ECO:0007669"/>
    <property type="project" value="InterPro"/>
</dbReference>
<dbReference type="Pfam" id="PF01522">
    <property type="entry name" value="Polysacc_deac_1"/>
    <property type="match status" value="1"/>
</dbReference>
<keyword evidence="1 2" id="KW-0732">Signal</keyword>
<dbReference type="SUPFAM" id="SSF88713">
    <property type="entry name" value="Glycoside hydrolase/deacetylase"/>
    <property type="match status" value="1"/>
</dbReference>
<dbReference type="InterPro" id="IPR051398">
    <property type="entry name" value="Polysacch_Deacetylase"/>
</dbReference>
<proteinExistence type="predicted"/>
<dbReference type="InterPro" id="IPR002509">
    <property type="entry name" value="NODB_dom"/>
</dbReference>
<dbReference type="RefSeq" id="WP_115591028.1">
    <property type="nucleotide sequence ID" value="NZ_UFRN01000002.1"/>
</dbReference>
<dbReference type="GO" id="GO:0016810">
    <property type="term" value="F:hydrolase activity, acting on carbon-nitrogen (but not peptide) bonds"/>
    <property type="evidence" value="ECO:0007669"/>
    <property type="project" value="InterPro"/>
</dbReference>